<dbReference type="InterPro" id="IPR000878">
    <property type="entry name" value="4pyrrol_Mease"/>
</dbReference>
<evidence type="ECO:0000256" key="6">
    <source>
        <dbReference type="ARBA" id="ARBA00023244"/>
    </source>
</evidence>
<keyword evidence="2" id="KW-0489">Methyltransferase</keyword>
<dbReference type="GO" id="GO:0005509">
    <property type="term" value="F:calcium ion binding"/>
    <property type="evidence" value="ECO:0007669"/>
    <property type="project" value="InterPro"/>
</dbReference>
<protein>
    <recommendedName>
        <fullName evidence="1">uroporphyrinogen-III C-methyltransferase</fullName>
        <ecNumber evidence="1">2.1.1.107</ecNumber>
    </recommendedName>
</protein>
<dbReference type="NCBIfam" id="TIGR01469">
    <property type="entry name" value="cobA_cysG_Cterm"/>
    <property type="match status" value="1"/>
</dbReference>
<evidence type="ECO:0000256" key="4">
    <source>
        <dbReference type="ARBA" id="ARBA00022691"/>
    </source>
</evidence>
<feature type="region of interest" description="Disordered" evidence="7">
    <location>
        <begin position="671"/>
        <end position="766"/>
    </location>
</feature>
<organism evidence="9 10">
    <name type="scientific">Symbiodinium necroappetens</name>
    <dbReference type="NCBI Taxonomy" id="1628268"/>
    <lineage>
        <taxon>Eukaryota</taxon>
        <taxon>Sar</taxon>
        <taxon>Alveolata</taxon>
        <taxon>Dinophyceae</taxon>
        <taxon>Suessiales</taxon>
        <taxon>Symbiodiniaceae</taxon>
        <taxon>Symbiodinium</taxon>
    </lineage>
</organism>
<dbReference type="SUPFAM" id="SSF53790">
    <property type="entry name" value="Tetrapyrrole methylase"/>
    <property type="match status" value="1"/>
</dbReference>
<dbReference type="SUPFAM" id="SSF47473">
    <property type="entry name" value="EF-hand"/>
    <property type="match status" value="2"/>
</dbReference>
<evidence type="ECO:0000256" key="3">
    <source>
        <dbReference type="ARBA" id="ARBA00022679"/>
    </source>
</evidence>
<dbReference type="NCBIfam" id="NF004790">
    <property type="entry name" value="PRK06136.1"/>
    <property type="match status" value="1"/>
</dbReference>
<dbReference type="PROSITE" id="PS50222">
    <property type="entry name" value="EF_HAND_2"/>
    <property type="match status" value="3"/>
</dbReference>
<dbReference type="PROSITE" id="PS00839">
    <property type="entry name" value="SUMT_1"/>
    <property type="match status" value="1"/>
</dbReference>
<proteinExistence type="predicted"/>
<keyword evidence="4" id="KW-0949">S-adenosyl-L-methionine</keyword>
<feature type="domain" description="EF-hand" evidence="8">
    <location>
        <begin position="494"/>
        <end position="520"/>
    </location>
</feature>
<dbReference type="GO" id="GO:0019354">
    <property type="term" value="P:siroheme biosynthetic process"/>
    <property type="evidence" value="ECO:0007669"/>
    <property type="project" value="InterPro"/>
</dbReference>
<dbReference type="PROSITE" id="PS00018">
    <property type="entry name" value="EF_HAND_1"/>
    <property type="match status" value="3"/>
</dbReference>
<dbReference type="EC" id="2.1.1.107" evidence="1"/>
<name>A0A813BBC1_9DINO</name>
<dbReference type="EMBL" id="CAJNJA010068807">
    <property type="protein sequence ID" value="CAE7895968.1"/>
    <property type="molecule type" value="Genomic_DNA"/>
</dbReference>
<feature type="domain" description="EF-hand" evidence="8">
    <location>
        <begin position="617"/>
        <end position="652"/>
    </location>
</feature>
<evidence type="ECO:0000256" key="2">
    <source>
        <dbReference type="ARBA" id="ARBA00022603"/>
    </source>
</evidence>
<dbReference type="Proteomes" id="UP000601435">
    <property type="component" value="Unassembled WGS sequence"/>
</dbReference>
<feature type="domain" description="EF-hand" evidence="8">
    <location>
        <begin position="559"/>
        <end position="585"/>
    </location>
</feature>
<feature type="compositionally biased region" description="Low complexity" evidence="7">
    <location>
        <begin position="701"/>
        <end position="718"/>
    </location>
</feature>
<dbReference type="OrthoDB" id="186625at2759"/>
<dbReference type="Gene3D" id="3.30.950.10">
    <property type="entry name" value="Methyltransferase, Cobalt-precorrin-4 Transmethylase, Domain 2"/>
    <property type="match status" value="1"/>
</dbReference>
<dbReference type="InterPro" id="IPR050161">
    <property type="entry name" value="Siro_Cobalamin_biosynth"/>
</dbReference>
<dbReference type="InterPro" id="IPR003043">
    <property type="entry name" value="Uropor_MeTrfase_CS"/>
</dbReference>
<dbReference type="InterPro" id="IPR014776">
    <property type="entry name" value="4pyrrole_Mease_sub2"/>
</dbReference>
<reference evidence="9" key="1">
    <citation type="submission" date="2021-02" db="EMBL/GenBank/DDBJ databases">
        <authorList>
            <person name="Dougan E. K."/>
            <person name="Rhodes N."/>
            <person name="Thang M."/>
            <person name="Chan C."/>
        </authorList>
    </citation>
    <scope>NUCLEOTIDE SEQUENCE</scope>
</reference>
<feature type="region of interest" description="Disordered" evidence="7">
    <location>
        <begin position="417"/>
        <end position="438"/>
    </location>
</feature>
<feature type="compositionally biased region" description="Basic and acidic residues" evidence="7">
    <location>
        <begin position="797"/>
        <end position="809"/>
    </location>
</feature>
<dbReference type="Gene3D" id="3.40.1010.10">
    <property type="entry name" value="Cobalt-precorrin-4 Transmethylase, Domain 1"/>
    <property type="match status" value="1"/>
</dbReference>
<dbReference type="InterPro" id="IPR018247">
    <property type="entry name" value="EF_Hand_1_Ca_BS"/>
</dbReference>
<gene>
    <name evidence="9" type="primary">cysG</name>
    <name evidence="9" type="ORF">SNEC2469_LOCUS29992</name>
</gene>
<evidence type="ECO:0000313" key="10">
    <source>
        <dbReference type="Proteomes" id="UP000601435"/>
    </source>
</evidence>
<evidence type="ECO:0000256" key="7">
    <source>
        <dbReference type="SAM" id="MobiDB-lite"/>
    </source>
</evidence>
<evidence type="ECO:0000313" key="9">
    <source>
        <dbReference type="EMBL" id="CAE7895968.1"/>
    </source>
</evidence>
<dbReference type="GO" id="GO:0032259">
    <property type="term" value="P:methylation"/>
    <property type="evidence" value="ECO:0007669"/>
    <property type="project" value="UniProtKB-KW"/>
</dbReference>
<dbReference type="GO" id="GO:0004851">
    <property type="term" value="F:uroporphyrin-III C-methyltransferase activity"/>
    <property type="evidence" value="ECO:0007669"/>
    <property type="project" value="UniProtKB-EC"/>
</dbReference>
<dbReference type="PANTHER" id="PTHR45790:SF3">
    <property type="entry name" value="S-ADENOSYL-L-METHIONINE-DEPENDENT UROPORPHYRINOGEN III METHYLTRANSFERASE, CHLOROPLASTIC"/>
    <property type="match status" value="1"/>
</dbReference>
<comment type="caution">
    <text evidence="9">The sequence shown here is derived from an EMBL/GenBank/DDBJ whole genome shotgun (WGS) entry which is preliminary data.</text>
</comment>
<keyword evidence="6" id="KW-0627">Porphyrin biosynthesis</keyword>
<accession>A0A813BBC1</accession>
<evidence type="ECO:0000256" key="5">
    <source>
        <dbReference type="ARBA" id="ARBA00022837"/>
    </source>
</evidence>
<dbReference type="InterPro" id="IPR002048">
    <property type="entry name" value="EF_hand_dom"/>
</dbReference>
<evidence type="ECO:0000256" key="1">
    <source>
        <dbReference type="ARBA" id="ARBA00012162"/>
    </source>
</evidence>
<dbReference type="InterPro" id="IPR014777">
    <property type="entry name" value="4pyrrole_Mease_sub1"/>
</dbReference>
<sequence>MEAGPAGPLTEGAVHPGCVYLVGAGPGSAKLLTLRALEVLQSCDVILYDRLAQEVIGFAKPTAEVRYVGKETNVPTAEMKVHQDSISSQLAALAKQGKSVCRLKGGDPMIFGRAGEEMEELAAAEVPYEVVPAVTACLAAGADARVPLTYRNCATSLRVQTMNPSTIKDEKFDWSQFAAPSATFALYMGLSVVESVTQKMMAAGVSAETPMALVDRASLPEMQVVAGTVATLAAAAVKDRKDLPGPALILMGEVVGMRDRVAGSLPPPSCSTQPALALIQSKLPVLGDDELRQLQQQAGDLLAARAKRKLEQAPLASRIEEHLANFVPRPRPANKEENAALRYLSPEGRTKQLRGSEEWVQQLLRSTEEHQVAAPPWCLESPPHQSREEADFAETEEIAFNKKSVTDTPHRSEALLAGRSSLRQDKMPATAGHSAEESSAVKDVFKQYDDGDGVLSRDELKRMQADRCVVDELMPRRVGMLKAETSKLAEAFDFDKLDTDGDGVVSKDELAAALDSDSMQDTKDEDVFKQYDDGDGVLSRDELKRMQAETSKLAEAFDFDKLDTDGDGVVSKDELAAALVSPDWDSMQDTKDEDVFKQYDDGDGVLSRDELKRMQEETSKLAEFDFDKLDTDGDGVVSKDELAAALDWDSMQEPKKEDSLQVAITVQSAAALSQQSRELLDSSRMASQRKEKRKAKRKEASAAQAAQAAEAAEATRASGPRRASVDGLGKTPSGAVPEEKDETDLLGDLVRDSKKDLADTERAMTKRAEPDVAISIAGGAQLVTRLNAQSTENELETSGKEAAGVEEHMGPSLSPEGSGQDRDMKPTMESGSRDPPQFPVEMAPSKAQRQGLEPAQLSPDLPFQTF</sequence>
<dbReference type="PANTHER" id="PTHR45790">
    <property type="entry name" value="SIROHEME SYNTHASE-RELATED"/>
    <property type="match status" value="1"/>
</dbReference>
<dbReference type="InterPro" id="IPR006366">
    <property type="entry name" value="CobA/CysG_C"/>
</dbReference>
<dbReference type="Gene3D" id="1.10.238.10">
    <property type="entry name" value="EF-hand"/>
    <property type="match status" value="3"/>
</dbReference>
<keyword evidence="10" id="KW-1185">Reference proteome</keyword>
<feature type="region of interest" description="Disordered" evidence="7">
    <location>
        <begin position="788"/>
        <end position="866"/>
    </location>
</feature>
<dbReference type="InterPro" id="IPR035996">
    <property type="entry name" value="4pyrrol_Methylase_sf"/>
</dbReference>
<evidence type="ECO:0000259" key="8">
    <source>
        <dbReference type="PROSITE" id="PS50222"/>
    </source>
</evidence>
<dbReference type="Pfam" id="PF00590">
    <property type="entry name" value="TP_methylase"/>
    <property type="match status" value="1"/>
</dbReference>
<dbReference type="CDD" id="cd11642">
    <property type="entry name" value="SUMT"/>
    <property type="match status" value="1"/>
</dbReference>
<dbReference type="InterPro" id="IPR011992">
    <property type="entry name" value="EF-hand-dom_pair"/>
</dbReference>
<dbReference type="SMART" id="SM00054">
    <property type="entry name" value="EFh"/>
    <property type="match status" value="6"/>
</dbReference>
<keyword evidence="5" id="KW-0106">Calcium</keyword>
<dbReference type="Pfam" id="PF13202">
    <property type="entry name" value="EF-hand_5"/>
    <property type="match status" value="6"/>
</dbReference>
<dbReference type="AlphaFoldDB" id="A0A813BBC1"/>
<feature type="compositionally biased region" description="Basic and acidic residues" evidence="7">
    <location>
        <begin position="749"/>
        <end position="766"/>
    </location>
</feature>
<keyword evidence="3" id="KW-0808">Transferase</keyword>
<dbReference type="FunFam" id="3.40.1010.10:FF:000001">
    <property type="entry name" value="Siroheme synthase"/>
    <property type="match status" value="1"/>
</dbReference>